<evidence type="ECO:0000313" key="1">
    <source>
        <dbReference type="EMBL" id="KAB7786010.1"/>
    </source>
</evidence>
<protein>
    <submittedName>
        <fullName evidence="1">Uncharacterized protein</fullName>
    </submittedName>
</protein>
<accession>A0A833N3K9</accession>
<name>A0A833N3K9_9HYPH</name>
<dbReference type="Proteomes" id="UP000469949">
    <property type="component" value="Unassembled WGS sequence"/>
</dbReference>
<reference evidence="1 2" key="1">
    <citation type="submission" date="2019-10" db="EMBL/GenBank/DDBJ databases">
        <title>Draft Genome Sequence of the Caffeine Degrading Methylotroph Methylorubrum populi PINKEL.</title>
        <authorList>
            <person name="Dawson S.C."/>
            <person name="Zhang X."/>
            <person name="Wright M.E."/>
            <person name="Sharma G."/>
            <person name="Langner J.T."/>
            <person name="Ditty J.L."/>
            <person name="Subuyuj G.A."/>
        </authorList>
    </citation>
    <scope>NUCLEOTIDE SEQUENCE [LARGE SCALE GENOMIC DNA]</scope>
    <source>
        <strain evidence="1 2">Pinkel</strain>
    </source>
</reference>
<organism evidence="1 2">
    <name type="scientific">Methylorubrum populi</name>
    <dbReference type="NCBI Taxonomy" id="223967"/>
    <lineage>
        <taxon>Bacteria</taxon>
        <taxon>Pseudomonadati</taxon>
        <taxon>Pseudomonadota</taxon>
        <taxon>Alphaproteobacteria</taxon>
        <taxon>Hyphomicrobiales</taxon>
        <taxon>Methylobacteriaceae</taxon>
        <taxon>Methylorubrum</taxon>
    </lineage>
</organism>
<dbReference type="AlphaFoldDB" id="A0A833N3K9"/>
<evidence type="ECO:0000313" key="2">
    <source>
        <dbReference type="Proteomes" id="UP000469949"/>
    </source>
</evidence>
<gene>
    <name evidence="1" type="ORF">F8B43_1411</name>
</gene>
<dbReference type="EMBL" id="WEKV01000008">
    <property type="protein sequence ID" value="KAB7786010.1"/>
    <property type="molecule type" value="Genomic_DNA"/>
</dbReference>
<sequence length="42" mass="4669">MVSAPGERPHARSEITIGPIVMFARETPEEVVRAPCVERRPP</sequence>
<comment type="caution">
    <text evidence="1">The sequence shown here is derived from an EMBL/GenBank/DDBJ whole genome shotgun (WGS) entry which is preliminary data.</text>
</comment>
<proteinExistence type="predicted"/>